<dbReference type="KEGG" id="erl:AOC36_02105"/>
<evidence type="ECO:0000259" key="4">
    <source>
        <dbReference type="Pfam" id="PF01345"/>
    </source>
</evidence>
<protein>
    <recommendedName>
        <fullName evidence="9">Gram-positive cocci surface proteins LPxTG domain-containing protein</fullName>
    </recommendedName>
</protein>
<feature type="domain" description="DUF11" evidence="4">
    <location>
        <begin position="2251"/>
        <end position="2359"/>
    </location>
</feature>
<dbReference type="InterPro" id="IPR057687">
    <property type="entry name" value="DUF7927"/>
</dbReference>
<feature type="domain" description="DUF7927" evidence="6">
    <location>
        <begin position="3431"/>
        <end position="3553"/>
    </location>
</feature>
<dbReference type="RefSeq" id="WP_067630748.1">
    <property type="nucleotide sequence ID" value="NZ_CP013213.1"/>
</dbReference>
<dbReference type="Pfam" id="PF01345">
    <property type="entry name" value="DUF11"/>
    <property type="match status" value="9"/>
</dbReference>
<evidence type="ECO:0000259" key="5">
    <source>
        <dbReference type="Pfam" id="PF25390"/>
    </source>
</evidence>
<dbReference type="InterPro" id="IPR000408">
    <property type="entry name" value="Reg_chr_condens"/>
</dbReference>
<reference evidence="7 8" key="1">
    <citation type="submission" date="2015-10" db="EMBL/GenBank/DDBJ databases">
        <title>Erysipelothrix larvae sp. LV19 isolated from the larval gut of the rhinoceros beetle, Trypoxylus dichotomus.</title>
        <authorList>
            <person name="Lim S."/>
            <person name="Kim B.-C."/>
        </authorList>
    </citation>
    <scope>NUCLEOTIDE SEQUENCE [LARGE SCALE GENOMIC DNA]</scope>
    <source>
        <strain evidence="7 8">LV19</strain>
    </source>
</reference>
<feature type="domain" description="DUF11" evidence="4">
    <location>
        <begin position="3028"/>
        <end position="3155"/>
    </location>
</feature>
<accession>A0A0X8GYX1</accession>
<feature type="chain" id="PRO_5007066684" description="Gram-positive cocci surface proteins LPxTG domain-containing protein" evidence="3">
    <location>
        <begin position="44"/>
        <end position="4515"/>
    </location>
</feature>
<feature type="domain" description="DUF7927" evidence="6">
    <location>
        <begin position="1580"/>
        <end position="1704"/>
    </location>
</feature>
<keyword evidence="1" id="KW-0677">Repeat</keyword>
<dbReference type="InterPro" id="IPR009091">
    <property type="entry name" value="RCC1/BLIP-II"/>
</dbReference>
<evidence type="ECO:0000256" key="3">
    <source>
        <dbReference type="SAM" id="SignalP"/>
    </source>
</evidence>
<feature type="domain" description="DUF7927" evidence="6">
    <location>
        <begin position="3299"/>
        <end position="3421"/>
    </location>
</feature>
<dbReference type="PANTHER" id="PTHR34819:SF3">
    <property type="entry name" value="CELL SURFACE PROTEIN"/>
    <property type="match status" value="1"/>
</dbReference>
<feature type="domain" description="DUF11" evidence="4">
    <location>
        <begin position="2644"/>
        <end position="2751"/>
    </location>
</feature>
<dbReference type="SUPFAM" id="SSF50985">
    <property type="entry name" value="RCC1/BLIP-II"/>
    <property type="match status" value="2"/>
</dbReference>
<feature type="domain" description="DUF7927" evidence="6">
    <location>
        <begin position="3167"/>
        <end position="3289"/>
    </location>
</feature>
<feature type="domain" description="DUF11" evidence="4">
    <location>
        <begin position="2768"/>
        <end position="2889"/>
    </location>
</feature>
<feature type="domain" description="DUF11" evidence="4">
    <location>
        <begin position="3567"/>
        <end position="3680"/>
    </location>
</feature>
<dbReference type="InterPro" id="IPR001434">
    <property type="entry name" value="OmcB-like_DUF11"/>
</dbReference>
<dbReference type="InterPro" id="IPR058923">
    <property type="entry name" value="RCC1-like_dom"/>
</dbReference>
<dbReference type="NCBIfam" id="TIGR01451">
    <property type="entry name" value="B_ant_repeat"/>
    <property type="match status" value="24"/>
</dbReference>
<feature type="domain" description="DUF7927" evidence="6">
    <location>
        <begin position="2116"/>
        <end position="2239"/>
    </location>
</feature>
<gene>
    <name evidence="7" type="ORF">AOC36_02105</name>
</gene>
<evidence type="ECO:0000313" key="8">
    <source>
        <dbReference type="Proteomes" id="UP000063781"/>
    </source>
</evidence>
<keyword evidence="8" id="KW-1185">Reference proteome</keyword>
<dbReference type="Pfam" id="PF25549">
    <property type="entry name" value="DUF7927"/>
    <property type="match status" value="6"/>
</dbReference>
<evidence type="ECO:0000259" key="6">
    <source>
        <dbReference type="Pfam" id="PF25549"/>
    </source>
</evidence>
<organism evidence="7 8">
    <name type="scientific">Erysipelothrix larvae</name>
    <dbReference type="NCBI Taxonomy" id="1514105"/>
    <lineage>
        <taxon>Bacteria</taxon>
        <taxon>Bacillati</taxon>
        <taxon>Bacillota</taxon>
        <taxon>Erysipelotrichia</taxon>
        <taxon>Erysipelotrichales</taxon>
        <taxon>Erysipelotrichaceae</taxon>
        <taxon>Erysipelothrix</taxon>
    </lineage>
</organism>
<feature type="domain" description="DUF11" evidence="4">
    <location>
        <begin position="3831"/>
        <end position="3949"/>
    </location>
</feature>
<feature type="domain" description="DUF11" evidence="4">
    <location>
        <begin position="1060"/>
        <end position="1172"/>
    </location>
</feature>
<dbReference type="InterPro" id="IPR051172">
    <property type="entry name" value="Chlamydia_OmcB"/>
</dbReference>
<name>A0A0X8GYX1_9FIRM</name>
<feature type="domain" description="DUF11" evidence="4">
    <location>
        <begin position="3968"/>
        <end position="4071"/>
    </location>
</feature>
<dbReference type="Gene3D" id="2.60.40.740">
    <property type="match status" value="10"/>
</dbReference>
<feature type="domain" description="DUF7927" evidence="6">
    <location>
        <begin position="3695"/>
        <end position="3787"/>
    </location>
</feature>
<dbReference type="Pfam" id="PF25390">
    <property type="entry name" value="WD40_RLD"/>
    <property type="match status" value="1"/>
</dbReference>
<dbReference type="OrthoDB" id="1758300at2"/>
<evidence type="ECO:0000256" key="1">
    <source>
        <dbReference type="ARBA" id="ARBA00022737"/>
    </source>
</evidence>
<keyword evidence="3" id="KW-0732">Signal</keyword>
<dbReference type="InterPro" id="IPR047589">
    <property type="entry name" value="DUF11_rpt"/>
</dbReference>
<evidence type="ECO:0008006" key="9">
    <source>
        <dbReference type="Google" id="ProtNLM"/>
    </source>
</evidence>
<dbReference type="EMBL" id="CP013213">
    <property type="protein sequence ID" value="AMC92819.1"/>
    <property type="molecule type" value="Genomic_DNA"/>
</dbReference>
<feature type="domain" description="RCC1-like" evidence="5">
    <location>
        <begin position="51"/>
        <end position="373"/>
    </location>
</feature>
<dbReference type="PROSITE" id="PS50012">
    <property type="entry name" value="RCC1_3"/>
    <property type="match status" value="4"/>
</dbReference>
<feature type="region of interest" description="Disordered" evidence="2">
    <location>
        <begin position="1833"/>
        <end position="1855"/>
    </location>
</feature>
<proteinExistence type="predicted"/>
<dbReference type="PANTHER" id="PTHR34819">
    <property type="entry name" value="LARGE CYSTEINE-RICH PERIPLASMIC PROTEIN OMCB"/>
    <property type="match status" value="1"/>
</dbReference>
<feature type="signal peptide" evidence="3">
    <location>
        <begin position="1"/>
        <end position="43"/>
    </location>
</feature>
<dbReference type="Proteomes" id="UP000063781">
    <property type="component" value="Chromosome"/>
</dbReference>
<dbReference type="STRING" id="1514105.AOC36_02105"/>
<evidence type="ECO:0000256" key="2">
    <source>
        <dbReference type="SAM" id="MobiDB-lite"/>
    </source>
</evidence>
<feature type="domain" description="DUF11" evidence="4">
    <location>
        <begin position="1320"/>
        <end position="1433"/>
    </location>
</feature>
<sequence>MEKKKKGKRNSIVYSILKKLQVVLVVMAIVVTSMYASASNALAAPNSKAEEAPQYGQLSAVKFTQITSGYLGGMALDSTGAVWSWGYNADGNSGFGPDVPAYAGGMKRIPYFVDNNINVIQIDSAYHTSYALDDQGNMYAWGNGTQGQIGNGANTGTNPTPTRVNINKKITKMYAGHGEITNSVLALDVDGDIWAWGYNPGGRIGVSGPAYSNTPKVIQVPGGVKFKDIAVGSSAFLAISTDGELYSWGNDTHGALGRGTTAGTVTTPTLVPRPAGMEKVKQISICYSMVVALDEKNQVWQWGALYGRGTATGHVDNTSTPIQLTISAAEISDYGYTPIPTKVFAGESVSYFVDQYGRPWAWGDGRYFGFGREGGYEDANSQLVKEAEQWPKVIGDGDTQIYDRRDKLPMYLSDPANPSGVSRNTYGGYSGINALHPTIYDEKYMLKDQNGEILDINGTILKYQSSNGSGRVRGFYYKVDASGTITNEVGLPATDPEESIWIDLALKDIPSVVSITTSRSSYTLLDKDGNIYKWGNDGSGSIAWGWDYDPKYDQNGSLERGLYDRYSYEVIYMRGAPTVDPIDLEIEKPTSKIYLTGAATDKDTIEIKATLPASYTSNSMNIIITPQLNYMKYVIIPYDESNPDFNVKNIDVDTFNALYAKSAYKSGTLVDTPIKADTAEQVVTKTVDVTENSRVIVMIEDVAYGRKLNTVASYIATNFYTPTDIFQTGLGDKEDGTFEVLYAKTQDQVDKADTPYDNVDLVGIPLDAKGQVINNPTFGYDGVKITAIKPLPNNEDIYWNLKATEVNPLDIILNDVKYMNNREYIHEFFYERNMDNWAYITYEGVDVDTNQPVPGFKMDVDNPELVKKYIEIARTAPTITDYEMVGYYINDGTTLYDLDSSNQAVFTPDKDTKITFVYGQPKFSGNKAVSDANGDGFASPGETLTYVLTAKNDSNFNAKNVVIQDEFKELLNHINDPRGNALVMDVDGVKTNLTVENLMNGITTDIKANGTVTFTFSVTVKSTLDTNAVDKLENTATIKDTPITVDIPTGVAILSGLKEVTDTDGDKIASPGEAIEYKISVSNNGTATASDVLIQDTLASVLGYVDAPYANQVVIDDNGSKTYATVQDLINGLYVDVKAGQTVTVTFKVTLLSTLDVKAVTSIDNSVKINDVPYDASIPTGKANLVSSKTVTDADLDGFASPGEVLSYLIKITNDGSVAATNVEVKDTLDTLISQIKSTNVTVSIKVGNSVTVTPLSELQKGFNIDIPANTTAEISFNVTLIDTLDVDNVKFVENKATINGQPVEEKIPTGKSNLIIDKVVKDANNDGFASPNEKLNYTITVQNSGDVAAKNVQITDKLAGVEPYIKNASSVIVRVSNGLTTQDTSLSDLQAGLTLNIAAKETVTIEFTVELISNLDVKNVTAIENVVTVDGTDKKVVIPTGGEDVVASKSVVDSDGDGFASPGERIYYRIEIVNNGSVKATDIVINDLLSEIKNYVVAPESEALLIEVNGSQSNANVQALMNGMSVDIEPNGMVVLTFGLTVKPDLDVKNVPVLKNVAFINNKDVDTTIPTGDSSITDLKKEVKDANGDGFAQPGEELSYTISAKNTGKVEKKDLIIQDELTEVLKYVEDTSNVSVTLTNGTSVTTHSIQDLVNGLKMSLGAGNSATVTFTVKVKSNLDVSSVSKIENIATIDGTQVPEEIPTGNKNLSNSNKAVSDANGNGYAEPNEELTYVITVVNDGDVAAKGIVVQDELTEVLQHVNDPKASTVTIVNNGVPSDKTVQDLINGITLDVDAHSTATLTFKVTVKGDLDVSQVNMIRNIAVIDGTPTPIEIPTGDKDLSTSTKTVQDSDGDGLAAPQEDLHYTLSVNNTGNVEAKDVLVKDELTNVLKYVNNPRGSNITITANGVSSTATVQDLINGITLDVAANSTTTIEFTVTVDQNLDVANVPVIENTAEIGNMVVNASINTGKSDLALTKDAVDANNDGFVSPSEDLTYTITAVNNGDVDAKDVFVKDTLFNLLPNIKDISMIEVELNNGGQITNIPLQNLVDGFNIDIKAKETLVLTFTVTAIDTLDVNAVPYFENKVTFDNQDATKTIPTGDSSLTAFNKDVKDANNDGFASPGETLTYTISVNNSGAVTKKDVIILDELTEVLQHVMDTSSTTVTLTNGTSVSTHTITELVNGIKFDLQAGDTATVTFSVSVKSDLDVDLVDMIRNIAVIDGTSTPKEIPTGDKNLSTSTKSVTDENGDGIAAASEELTYTLTAINTGKVKAKDIVIQDELKDVLKHVDDPRGSIVEIDNNGTKSQATVQDLMNGIVFDLDVGATATFTFKVKVIATLDTGNVKAIANTATIDKVPVDTTIPTGAEYIVATKQVVDASGDGIASPSEVLTYTISVMNQGTTPSTEKIIDELVDVLKYVEDPRNQTVTIKENGVITGQTTVQNLIDGFNLTIDPGDRYDYSFDVTVRSDLDVNNVSMISNTVFVSGVPTTASIPTGDVDLSTSDKVVSDANGNGYAEANETLTYKIIAKNTGKVDAKGIVIQDELKDVLNHVNDPKATPILVGVNNIVMPSAYTVQDLINGITLDVDAGSTVELYFDVTVISTLDVSLVDKIKNTATIGKEDVTVIIPTAEGNLTDLDKKVVDENQNGYAEKGETLTYTITAKNSGIVTAKDVMIKDELTDVLQHVEDTSNVTVTLTNGSVVTTHSISDLVNGIIFDINPNDTATITFTVKVKADLDVSLVTKIVNIATINNVPTPSEIPTGDGTLTDIDKTVKDANGNGFAEPGEDLTYEMKVTNSGAVTANDLEIKDELLDVLNHIEDPSNVSVVLTNDTHTSTHTIQELIAGIHFNLDAGKTATVTFTVRVKSTLDVSLVDNILNTATIGGVDVDEKIPTGDKDLTTSTKSVDDANHDGIASPNEVLTYTITAINSGKVEAKGIVIQDELIEVLKHVNDPRASIVEIDNNGTKTQATVQDLINGITIDLAAGANATFTFKVTVLGTLNVGLVKEIANKATVDGVEVIKTIPTGDTDLLIGKTVVDENTNRFAEPGEKLTYTIFATNNGKVEAKNFTIKDELAGVLGHIQNPNNVSVTLTVGSTTSIHTLAELMNGLTFDLGANESASVVFTVTLLDTLDVEQVQFILNTATIGGTDVEEKIPTGDKDLSTSFKSVSDANGNNTAEPGEELTYTITAINIGKVEAKGIVIQDKLSEVLKHVNDPRASIVEIDNNGTKTQATVQDLINGITIDLAAGATATFTFKVTVLGTLDVDFVKEIANKATIGGEDVEEKIPTGDKDLSTSFKSVSDANGNNTAEPGEELTYTIHAVNTGKVEAKGIVIQDKLSEVLKHVNDPRASIVEIDNNGTKTQATVQDLINGITIDLAAGATATFTFKVTVLGTLDVDFVKEIANKATIGGEDVEEKIPTGDKDLSTSFKSVSDANGNNQAEPGEELTYTIHAINTGKVEAKGIVIQDKLSEVLKHVNDPRASIVEIDNNGTKIQATVQDLINGITIDLAAGATATFTFKVTVLGTLDVDFVKEIANKATIGGEDVEEKIPTGDKDLSTSFKSVSDANGNNQAEPGEELTYTIHAINTGKVEAKGIVIQDKLIEVLKHVNDPRASIVEIDNNGTKTQATVQDLINGITIDLAAGATATFTFKVTVLGTLDVDFVKEIANKATIGGTDVDEKIPTGDKDLSTSFKSVSDANGNNQAEPGEELTYTIHAINTGKVEAKGIVIQDKLSEVLKHVNDPRASVVEIDNNGTKTQATVQDLINGITIDLAAGATATFTFKVTVLGTLDVDFVKEIANQATIGGIDVDEKIPTGNTDLSTSYKSVSDANGNNKAEPGEELTYTIHAINTGKVEAKGIVIQDKLIEVLKHVNDPRASIVEIDNNGTKTQATVQDLINGITIDLAAGATATFTFKVTVIDTLNVNTVKEIANKATIGGIDVDEKIPTGNKDLSTSYKSVSDANGDGLVQPGEELTYTIHAINTGNVTAKGVLVQDELIDVLKHVDDPRNNTLTLDNNGTISVLKVQDLMNGVTLDIAQGGYATLTFKVKVLSTLDVKSVSEVANTATIDGDDHKIIIPTGDAILDSSKSVQDDNRDGYASPGEKITYQLTSKNTGTAKAIGVEFKDQMEDLLKYTSVKPTDQVTVTNGGVVTFITIQDLINGINVDINENETVTLVFETQILSDLDVDAVTKVVNKATIGSEEKIVEIPTTSNTVTSYKEVKDASGDGYASPGEALNYKLSIKNNGKTSMSDVFVQDKMETLLSYIKPVSGDTVTINNNGTLSSVSIDQLIKGLYVDIAPEALVEITFTVVIIENLNTTDVKEISNVATLGGKTVTEKIPTADPNLNTSKKVSDANGNNVADKGEVLSYTISATNTSSVDAYGVLFYDSLVDVLPYVNNPSDNKVTINNAGTITEKKVSDLQQGFSVDLKSNETVNVSFEVTVKEDINAKAGEVIRNTATVGKYAPTIEIPLFRSPDLPKTGLKEHVMMLEKSLVIIGTALLAISIIVKRKEELE</sequence>
<dbReference type="Gene3D" id="2.130.10.30">
    <property type="entry name" value="Regulator of chromosome condensation 1/beta-lactamase-inhibitor protein II"/>
    <property type="match status" value="1"/>
</dbReference>
<evidence type="ECO:0000313" key="7">
    <source>
        <dbReference type="EMBL" id="AMC92819.1"/>
    </source>
</evidence>